<organism evidence="13 14">
    <name type="scientific">Azospirillum doebereinerae</name>
    <dbReference type="NCBI Taxonomy" id="92933"/>
    <lineage>
        <taxon>Bacteria</taxon>
        <taxon>Pseudomonadati</taxon>
        <taxon>Pseudomonadota</taxon>
        <taxon>Alphaproteobacteria</taxon>
        <taxon>Rhodospirillales</taxon>
        <taxon>Azospirillaceae</taxon>
        <taxon>Azospirillum</taxon>
    </lineage>
</organism>
<dbReference type="PROSITE" id="PS50990">
    <property type="entry name" value="PEPTIDASE_C39"/>
    <property type="match status" value="1"/>
</dbReference>
<evidence type="ECO:0000256" key="5">
    <source>
        <dbReference type="ARBA" id="ARBA00022927"/>
    </source>
</evidence>
<dbReference type="Pfam" id="PF03412">
    <property type="entry name" value="Peptidase_C39"/>
    <property type="match status" value="1"/>
</dbReference>
<dbReference type="Gene3D" id="1.20.1560.10">
    <property type="entry name" value="ABC transporter type 1, transmembrane domain"/>
    <property type="match status" value="2"/>
</dbReference>
<evidence type="ECO:0000313" key="13">
    <source>
        <dbReference type="EMBL" id="RUQ62058.1"/>
    </source>
</evidence>
<dbReference type="SMART" id="SM00382">
    <property type="entry name" value="AAA"/>
    <property type="match status" value="1"/>
</dbReference>
<dbReference type="Gene3D" id="3.40.50.300">
    <property type="entry name" value="P-loop containing nucleotide triphosphate hydrolases"/>
    <property type="match status" value="1"/>
</dbReference>
<accession>A0A3S0XIF8</accession>
<dbReference type="EMBL" id="RZIJ01000040">
    <property type="protein sequence ID" value="RUQ62058.1"/>
    <property type="molecule type" value="Genomic_DNA"/>
</dbReference>
<feature type="transmembrane region" description="Helical" evidence="9">
    <location>
        <begin position="165"/>
        <end position="188"/>
    </location>
</feature>
<dbReference type="GO" id="GO:0008233">
    <property type="term" value="F:peptidase activity"/>
    <property type="evidence" value="ECO:0007669"/>
    <property type="project" value="InterPro"/>
</dbReference>
<reference evidence="13 14" key="1">
    <citation type="submission" date="2018-12" db="EMBL/GenBank/DDBJ databases">
        <authorList>
            <person name="Yang Y."/>
        </authorList>
    </citation>
    <scope>NUCLEOTIDE SEQUENCE [LARGE SCALE GENOMIC DNA]</scope>
    <source>
        <strain evidence="13 14">GSF71</strain>
    </source>
</reference>
<feature type="domain" description="ABC transporter" evidence="10">
    <location>
        <begin position="467"/>
        <end position="681"/>
    </location>
</feature>
<dbReference type="InterPro" id="IPR003439">
    <property type="entry name" value="ABC_transporter-like_ATP-bd"/>
</dbReference>
<keyword evidence="7 9" id="KW-0472">Membrane</keyword>
<dbReference type="Gene3D" id="3.90.70.10">
    <property type="entry name" value="Cysteine proteinases"/>
    <property type="match status" value="1"/>
</dbReference>
<evidence type="ECO:0000259" key="11">
    <source>
        <dbReference type="PROSITE" id="PS50929"/>
    </source>
</evidence>
<dbReference type="PROSITE" id="PS50929">
    <property type="entry name" value="ABC_TM1F"/>
    <property type="match status" value="1"/>
</dbReference>
<evidence type="ECO:0000256" key="2">
    <source>
        <dbReference type="ARBA" id="ARBA00022692"/>
    </source>
</evidence>
<dbReference type="SUPFAM" id="SSF90123">
    <property type="entry name" value="ABC transporter transmembrane region"/>
    <property type="match status" value="1"/>
</dbReference>
<dbReference type="GO" id="GO:0016887">
    <property type="term" value="F:ATP hydrolysis activity"/>
    <property type="evidence" value="ECO:0007669"/>
    <property type="project" value="InterPro"/>
</dbReference>
<keyword evidence="2 9" id="KW-0812">Transmembrane</keyword>
<feature type="transmembrane region" description="Helical" evidence="9">
    <location>
        <begin position="251"/>
        <end position="272"/>
    </location>
</feature>
<keyword evidence="3" id="KW-0547">Nucleotide-binding</keyword>
<evidence type="ECO:0000259" key="10">
    <source>
        <dbReference type="PROSITE" id="PS50893"/>
    </source>
</evidence>
<keyword evidence="8" id="KW-0080">Bacteriocin transport</keyword>
<feature type="domain" description="Peptidase C39" evidence="12">
    <location>
        <begin position="14"/>
        <end position="133"/>
    </location>
</feature>
<dbReference type="PROSITE" id="PS50893">
    <property type="entry name" value="ABC_TRANSPORTER_2"/>
    <property type="match status" value="1"/>
</dbReference>
<dbReference type="RefSeq" id="WP_127004546.1">
    <property type="nucleotide sequence ID" value="NZ_JBNPXW010000023.1"/>
</dbReference>
<dbReference type="PANTHER" id="PTHR24221:SF654">
    <property type="entry name" value="ATP-BINDING CASSETTE SUB-FAMILY B MEMBER 6"/>
    <property type="match status" value="1"/>
</dbReference>
<dbReference type="GO" id="GO:0005524">
    <property type="term" value="F:ATP binding"/>
    <property type="evidence" value="ECO:0007669"/>
    <property type="project" value="UniProtKB-KW"/>
</dbReference>
<dbReference type="GO" id="GO:0140359">
    <property type="term" value="F:ABC-type transporter activity"/>
    <property type="evidence" value="ECO:0007669"/>
    <property type="project" value="InterPro"/>
</dbReference>
<keyword evidence="5" id="KW-0813">Transport</keyword>
<dbReference type="SUPFAM" id="SSF52540">
    <property type="entry name" value="P-loop containing nucleoside triphosphate hydrolases"/>
    <property type="match status" value="1"/>
</dbReference>
<dbReference type="GO" id="GO:0006508">
    <property type="term" value="P:proteolysis"/>
    <property type="evidence" value="ECO:0007669"/>
    <property type="project" value="InterPro"/>
</dbReference>
<comment type="subcellular location">
    <subcellularLocation>
        <location evidence="1">Cell membrane</location>
        <topology evidence="1">Multi-pass membrane protein</topology>
    </subcellularLocation>
</comment>
<protein>
    <submittedName>
        <fullName evidence="13">ATP-binding cassette domain-containing protein</fullName>
    </submittedName>
</protein>
<dbReference type="GO" id="GO:0043213">
    <property type="term" value="P:bacteriocin transport"/>
    <property type="evidence" value="ECO:0007669"/>
    <property type="project" value="UniProtKB-KW"/>
</dbReference>
<keyword evidence="14" id="KW-1185">Reference proteome</keyword>
<feature type="domain" description="ABC transmembrane type-1" evidence="11">
    <location>
        <begin position="165"/>
        <end position="435"/>
    </location>
</feature>
<dbReference type="GO" id="GO:0034040">
    <property type="term" value="F:ATPase-coupled lipid transmembrane transporter activity"/>
    <property type="evidence" value="ECO:0007669"/>
    <property type="project" value="TreeGrafter"/>
</dbReference>
<evidence type="ECO:0000256" key="8">
    <source>
        <dbReference type="ARBA" id="ARBA00043264"/>
    </source>
</evidence>
<dbReference type="PROSITE" id="PS00211">
    <property type="entry name" value="ABC_TRANSPORTER_1"/>
    <property type="match status" value="1"/>
</dbReference>
<evidence type="ECO:0000256" key="3">
    <source>
        <dbReference type="ARBA" id="ARBA00022741"/>
    </source>
</evidence>
<dbReference type="InterPro" id="IPR039421">
    <property type="entry name" value="Type_1_exporter"/>
</dbReference>
<keyword evidence="4 13" id="KW-0067">ATP-binding</keyword>
<dbReference type="InterPro" id="IPR017871">
    <property type="entry name" value="ABC_transporter-like_CS"/>
</dbReference>
<evidence type="ECO:0000256" key="4">
    <source>
        <dbReference type="ARBA" id="ARBA00022840"/>
    </source>
</evidence>
<dbReference type="InterPro" id="IPR027417">
    <property type="entry name" value="P-loop_NTPase"/>
</dbReference>
<dbReference type="GO" id="GO:0015031">
    <property type="term" value="P:protein transport"/>
    <property type="evidence" value="ECO:0007669"/>
    <property type="project" value="UniProtKB-KW"/>
</dbReference>
<evidence type="ECO:0000313" key="14">
    <source>
        <dbReference type="Proteomes" id="UP000280346"/>
    </source>
</evidence>
<proteinExistence type="predicted"/>
<dbReference type="Pfam" id="PF00005">
    <property type="entry name" value="ABC_tran"/>
    <property type="match status" value="1"/>
</dbReference>
<dbReference type="OrthoDB" id="5288404at2"/>
<feature type="transmembrane region" description="Helical" evidence="9">
    <location>
        <begin position="292"/>
        <end position="310"/>
    </location>
</feature>
<dbReference type="InterPro" id="IPR003593">
    <property type="entry name" value="AAA+_ATPase"/>
</dbReference>
<dbReference type="GO" id="GO:0005886">
    <property type="term" value="C:plasma membrane"/>
    <property type="evidence" value="ECO:0007669"/>
    <property type="project" value="UniProtKB-SubCell"/>
</dbReference>
<dbReference type="Proteomes" id="UP000280346">
    <property type="component" value="Unassembled WGS sequence"/>
</dbReference>
<dbReference type="PANTHER" id="PTHR24221">
    <property type="entry name" value="ATP-BINDING CASSETTE SUB-FAMILY B"/>
    <property type="match status" value="1"/>
</dbReference>
<dbReference type="InterPro" id="IPR036640">
    <property type="entry name" value="ABC1_TM_sf"/>
</dbReference>
<sequence>MGGTGRVATPEIRQGETAECGLAALAILLAHHGRPVTLEQLRAEAGSTRLGLTARTLLHLARRHGMEARAFRKEPEELAALGFPLIAHSRFIHYLVVEGVTRRDVLVNDPATGPRSIPWEEFAENFTGIAITLRPVAPTVPRSGRGRFLRALARHLAPHHGALRAIFAMAALAAAATVVAALAAGALVDGQPGAAPALLAALAVLLGTGWARDRRIATLGARLAEDTAGLVLARLLHRSPGWFARRSAGQIAAAPVIGFAFQESLGAALLLAEAPLTLAPPAVAALAIDGTAGLGPVVTALLGVLALVTVQGRRGAIAARLGPEVPAPVLPDAATLRALDTHRIGGRDAELFGLLAGRHAVGIATTQQAAAAHARLAAFRHGLAAAGLALVLGLGLPGMADGRVSAGDVVALAALSIALHRPLGQLQRWFPELESLKSALHRLDDTEAGALPGDEPAVPPQRPAGRLELVGAGFRPSPLGPPILDGIRLTVEPGQQVTIVGPSGSGKSVLAKLSCGLLECGPGQILLDGHPVAAMARRHPGAVALVDRSSPVGPGTVADTLRLGDAALSDEALRSALDLVGLTADLSPRGGLSLVLSAGGAELSGGQRRRLALARALLRRPALLVLDGVLDALEPDLDRAIRNRLRRLGCTLLVVGSRLGARGEGDRLIDLGAPSPFGNPP</sequence>
<comment type="caution">
    <text evidence="13">The sequence shown here is derived from an EMBL/GenBank/DDBJ whole genome shotgun (WGS) entry which is preliminary data.</text>
</comment>
<evidence type="ECO:0000256" key="1">
    <source>
        <dbReference type="ARBA" id="ARBA00004651"/>
    </source>
</evidence>
<evidence type="ECO:0000256" key="6">
    <source>
        <dbReference type="ARBA" id="ARBA00022989"/>
    </source>
</evidence>
<gene>
    <name evidence="13" type="ORF">EJ913_29025</name>
</gene>
<keyword evidence="5" id="KW-0653">Protein transport</keyword>
<dbReference type="AlphaFoldDB" id="A0A3S0XIF8"/>
<name>A0A3S0XIF8_9PROT</name>
<keyword evidence="6 9" id="KW-1133">Transmembrane helix</keyword>
<feature type="transmembrane region" description="Helical" evidence="9">
    <location>
        <begin position="194"/>
        <end position="212"/>
    </location>
</feature>
<dbReference type="InterPro" id="IPR005074">
    <property type="entry name" value="Peptidase_C39"/>
</dbReference>
<evidence type="ECO:0000259" key="12">
    <source>
        <dbReference type="PROSITE" id="PS50990"/>
    </source>
</evidence>
<evidence type="ECO:0000256" key="9">
    <source>
        <dbReference type="SAM" id="Phobius"/>
    </source>
</evidence>
<evidence type="ECO:0000256" key="7">
    <source>
        <dbReference type="ARBA" id="ARBA00023136"/>
    </source>
</evidence>
<dbReference type="InterPro" id="IPR011527">
    <property type="entry name" value="ABC1_TM_dom"/>
</dbReference>